<reference evidence="1" key="2">
    <citation type="journal article" date="2022" name="New Phytol.">
        <title>Evolutionary transition to the ectomycorrhizal habit in the genomes of a hyperdiverse lineage of mushroom-forming fungi.</title>
        <authorList>
            <person name="Looney B."/>
            <person name="Miyauchi S."/>
            <person name="Morin E."/>
            <person name="Drula E."/>
            <person name="Courty P.E."/>
            <person name="Kohler A."/>
            <person name="Kuo A."/>
            <person name="LaButti K."/>
            <person name="Pangilinan J."/>
            <person name="Lipzen A."/>
            <person name="Riley R."/>
            <person name="Andreopoulos W."/>
            <person name="He G."/>
            <person name="Johnson J."/>
            <person name="Nolan M."/>
            <person name="Tritt A."/>
            <person name="Barry K.W."/>
            <person name="Grigoriev I.V."/>
            <person name="Nagy L.G."/>
            <person name="Hibbett D."/>
            <person name="Henrissat B."/>
            <person name="Matheny P.B."/>
            <person name="Labbe J."/>
            <person name="Martin F.M."/>
        </authorList>
    </citation>
    <scope>NUCLEOTIDE SEQUENCE</scope>
    <source>
        <strain evidence="1">EC-137</strain>
    </source>
</reference>
<sequence>MSLPELYTRFVLIDRPTTFAGDNVYRKEVLPLSNLKPGPGQALVKTLWLSLDPAMRAWMDDRPNFLPPIQIGETVRSLGVGVVLELGPDCSFKVGDLIMGFIGLRDFGIIDEATTDVIRKESYHSHTEGVVPEDYLGPMGIPGLAAYFGLYDIAHLKAGQTLVVTAAAGATGSMVCQLGKQAGAKVVAIAGTDEKCAWLRDDLGCDVVLNYKSPTFQADFEKDVDRFDIFFDNVAGPVLNYMMTRLRPNSVIVLSGFISQMNKEKPEGLTNYVRMVGMRARMEAFIITDYRERWAEGREVIAKGLADGSLKRRFEVVEGLENVPRVYNRLFSGENKGKL</sequence>
<proteinExistence type="predicted"/>
<comment type="caution">
    <text evidence="1">The sequence shown here is derived from an EMBL/GenBank/DDBJ whole genome shotgun (WGS) entry which is preliminary data.</text>
</comment>
<organism evidence="1 2">
    <name type="scientific">Vararia minispora EC-137</name>
    <dbReference type="NCBI Taxonomy" id="1314806"/>
    <lineage>
        <taxon>Eukaryota</taxon>
        <taxon>Fungi</taxon>
        <taxon>Dikarya</taxon>
        <taxon>Basidiomycota</taxon>
        <taxon>Agaricomycotina</taxon>
        <taxon>Agaricomycetes</taxon>
        <taxon>Russulales</taxon>
        <taxon>Lachnocladiaceae</taxon>
        <taxon>Vararia</taxon>
    </lineage>
</organism>
<evidence type="ECO:0000313" key="1">
    <source>
        <dbReference type="EMBL" id="KAI0029781.1"/>
    </source>
</evidence>
<dbReference type="Proteomes" id="UP000814128">
    <property type="component" value="Unassembled WGS sequence"/>
</dbReference>
<reference evidence="1" key="1">
    <citation type="submission" date="2021-02" db="EMBL/GenBank/DDBJ databases">
        <authorList>
            <consortium name="DOE Joint Genome Institute"/>
            <person name="Ahrendt S."/>
            <person name="Looney B.P."/>
            <person name="Miyauchi S."/>
            <person name="Morin E."/>
            <person name="Drula E."/>
            <person name="Courty P.E."/>
            <person name="Chicoki N."/>
            <person name="Fauchery L."/>
            <person name="Kohler A."/>
            <person name="Kuo A."/>
            <person name="Labutti K."/>
            <person name="Pangilinan J."/>
            <person name="Lipzen A."/>
            <person name="Riley R."/>
            <person name="Andreopoulos W."/>
            <person name="He G."/>
            <person name="Johnson J."/>
            <person name="Barry K.W."/>
            <person name="Grigoriev I.V."/>
            <person name="Nagy L."/>
            <person name="Hibbett D."/>
            <person name="Henrissat B."/>
            <person name="Matheny P.B."/>
            <person name="Labbe J."/>
            <person name="Martin F."/>
        </authorList>
    </citation>
    <scope>NUCLEOTIDE SEQUENCE</scope>
    <source>
        <strain evidence="1">EC-137</strain>
    </source>
</reference>
<name>A0ACB8QEQ2_9AGAM</name>
<gene>
    <name evidence="1" type="ORF">K488DRAFT_88408</name>
</gene>
<dbReference type="EMBL" id="MU273657">
    <property type="protein sequence ID" value="KAI0029781.1"/>
    <property type="molecule type" value="Genomic_DNA"/>
</dbReference>
<keyword evidence="2" id="KW-1185">Reference proteome</keyword>
<evidence type="ECO:0000313" key="2">
    <source>
        <dbReference type="Proteomes" id="UP000814128"/>
    </source>
</evidence>
<accession>A0ACB8QEQ2</accession>
<protein>
    <submittedName>
        <fullName evidence="1">Alcohol dehydrogenase</fullName>
    </submittedName>
</protein>